<dbReference type="RefSeq" id="WP_104001349.1">
    <property type="nucleotide sequence ID" value="NZ_FNVQ01000001.1"/>
</dbReference>
<dbReference type="NCBIfam" id="TIGR03357">
    <property type="entry name" value="VI_zyme"/>
    <property type="match status" value="1"/>
</dbReference>
<dbReference type="PANTHER" id="PTHR38595:SF1">
    <property type="entry name" value="TYPE VI SECRETION SYSTEM COMPONENT TSSE1"/>
    <property type="match status" value="1"/>
</dbReference>
<dbReference type="AlphaFoldDB" id="A0A1H5UFN8"/>
<name>A0A1H5UFN8_9GAMM</name>
<evidence type="ECO:0000313" key="2">
    <source>
        <dbReference type="EMBL" id="SEF73171.1"/>
    </source>
</evidence>
<dbReference type="Proteomes" id="UP000236745">
    <property type="component" value="Unassembled WGS sequence"/>
</dbReference>
<gene>
    <name evidence="2" type="ORF">SAMN05444390_101349</name>
</gene>
<dbReference type="InterPro" id="IPR053176">
    <property type="entry name" value="T6SS_TssE1-like"/>
</dbReference>
<accession>A0A1H5UFN8</accession>
<feature type="domain" description="IraD/Gp25-like" evidence="1">
    <location>
        <begin position="37"/>
        <end position="134"/>
    </location>
</feature>
<dbReference type="OrthoDB" id="119583at2"/>
<keyword evidence="3" id="KW-1185">Reference proteome</keyword>
<proteinExistence type="predicted"/>
<dbReference type="SUPFAM" id="SSF160719">
    <property type="entry name" value="gpW/gp25-like"/>
    <property type="match status" value="1"/>
</dbReference>
<dbReference type="InterPro" id="IPR017737">
    <property type="entry name" value="TssE1-like"/>
</dbReference>
<protein>
    <submittedName>
        <fullName evidence="2">Type VI secretion system protein ImpF</fullName>
    </submittedName>
</protein>
<dbReference type="InterPro" id="IPR007048">
    <property type="entry name" value="IraD/Gp25-like"/>
</dbReference>
<reference evidence="2 3" key="1">
    <citation type="submission" date="2016-10" db="EMBL/GenBank/DDBJ databases">
        <authorList>
            <person name="de Groot N.N."/>
        </authorList>
    </citation>
    <scope>NUCLEOTIDE SEQUENCE [LARGE SCALE GENOMIC DNA]</scope>
    <source>
        <strain evidence="2 3">DSM 22012</strain>
    </source>
</reference>
<evidence type="ECO:0000259" key="1">
    <source>
        <dbReference type="Pfam" id="PF04965"/>
    </source>
</evidence>
<organism evidence="2 3">
    <name type="scientific">Marinobacterium lutimaris</name>
    <dbReference type="NCBI Taxonomy" id="568106"/>
    <lineage>
        <taxon>Bacteria</taxon>
        <taxon>Pseudomonadati</taxon>
        <taxon>Pseudomonadota</taxon>
        <taxon>Gammaproteobacteria</taxon>
        <taxon>Oceanospirillales</taxon>
        <taxon>Oceanospirillaceae</taxon>
        <taxon>Marinobacterium</taxon>
    </lineage>
</organism>
<dbReference type="PANTHER" id="PTHR38595">
    <property type="entry name" value="CYTOPLASMIC PROTEIN-RELATED"/>
    <property type="match status" value="1"/>
</dbReference>
<sequence>MSNTTQMVPTLLDRLLDDAPQNTTEATPGHRCSVPEYKASVVRDLELLVNTRRELVAGELDAWPTLQDTQLNFGLPDFLSRGVHSTEDRHLIQRQLEHTIETGDRRFSNVRVKLLNPDTHARILQFRIEAMLALSEASHQVAFDAVLQVNTRQYKVQNLI</sequence>
<dbReference type="Pfam" id="PF04965">
    <property type="entry name" value="GPW_gp25"/>
    <property type="match status" value="1"/>
</dbReference>
<dbReference type="EMBL" id="FNVQ01000001">
    <property type="protein sequence ID" value="SEF73171.1"/>
    <property type="molecule type" value="Genomic_DNA"/>
</dbReference>
<evidence type="ECO:0000313" key="3">
    <source>
        <dbReference type="Proteomes" id="UP000236745"/>
    </source>
</evidence>